<name>A0A9P9BUT9_9PEZI</name>
<feature type="domain" description="TauD/TfdA-like" evidence="3">
    <location>
        <begin position="29"/>
        <end position="282"/>
    </location>
</feature>
<dbReference type="EMBL" id="JAGTJQ010000004">
    <property type="protein sequence ID" value="KAH7032637.1"/>
    <property type="molecule type" value="Genomic_DNA"/>
</dbReference>
<organism evidence="4 5">
    <name type="scientific">Microdochium trichocladiopsis</name>
    <dbReference type="NCBI Taxonomy" id="1682393"/>
    <lineage>
        <taxon>Eukaryota</taxon>
        <taxon>Fungi</taxon>
        <taxon>Dikarya</taxon>
        <taxon>Ascomycota</taxon>
        <taxon>Pezizomycotina</taxon>
        <taxon>Sordariomycetes</taxon>
        <taxon>Xylariomycetidae</taxon>
        <taxon>Xylariales</taxon>
        <taxon>Microdochiaceae</taxon>
        <taxon>Microdochium</taxon>
    </lineage>
</organism>
<dbReference type="GO" id="GO:0016491">
    <property type="term" value="F:oxidoreductase activity"/>
    <property type="evidence" value="ECO:0007669"/>
    <property type="project" value="UniProtKB-KW"/>
</dbReference>
<evidence type="ECO:0000313" key="5">
    <source>
        <dbReference type="Proteomes" id="UP000756346"/>
    </source>
</evidence>
<protein>
    <recommendedName>
        <fullName evidence="3">TauD/TfdA-like domain-containing protein</fullName>
    </recommendedName>
</protein>
<evidence type="ECO:0000259" key="3">
    <source>
        <dbReference type="Pfam" id="PF02668"/>
    </source>
</evidence>
<dbReference type="RefSeq" id="XP_046013469.1">
    <property type="nucleotide sequence ID" value="XM_046149818.1"/>
</dbReference>
<dbReference type="InterPro" id="IPR042098">
    <property type="entry name" value="TauD-like_sf"/>
</dbReference>
<dbReference type="PANTHER" id="PTHR10696:SF54">
    <property type="entry name" value="FAMILY OXIDOREDUCTASE, PUTATIVE (AFU_ORTHOLOGUE AFUA_4G13850)-RELATED"/>
    <property type="match status" value="1"/>
</dbReference>
<sequence>MILVELDEDDVYEVETALDNFKELELDGDEVGQDNFSLPSLRSRLEFAANTVHQSGGVAVLRGLDPSRYSVEDNTIIFLGLSSYIGAQRGIQNPKGLVLSHVTELKSWSTPRERRHGIHTNRELPFHTDMGCSILAMHVRSRASSGGELCLVSADAIHAQLQEEDPEVLATLAAADWPVQVAGQRPPYILAPLLQEHGGKLVIALDPARIGPHPAARAGLVPSLRPAQHEALALVQKVARQHQVKISSCTGDMIFINNWSLLHAREEYDDGASSARHVVRLWLHDPKLGWEVPPQMQVAWDAAFGFRALKVPNRLYPVAPLPDYMEPKYSNGTAAFVVDDDDDSNDWAAVKDDLVHDQDGDEHGSHIGTSTARPS</sequence>
<evidence type="ECO:0000256" key="1">
    <source>
        <dbReference type="ARBA" id="ARBA00023002"/>
    </source>
</evidence>
<dbReference type="AlphaFoldDB" id="A0A9P9BUT9"/>
<gene>
    <name evidence="4" type="ORF">B0I36DRAFT_241078</name>
</gene>
<comment type="caution">
    <text evidence="4">The sequence shown here is derived from an EMBL/GenBank/DDBJ whole genome shotgun (WGS) entry which is preliminary data.</text>
</comment>
<accession>A0A9P9BUT9</accession>
<dbReference type="InterPro" id="IPR050411">
    <property type="entry name" value="AlphaKG_dependent_hydroxylases"/>
</dbReference>
<dbReference type="Pfam" id="PF02668">
    <property type="entry name" value="TauD"/>
    <property type="match status" value="1"/>
</dbReference>
<dbReference type="InterPro" id="IPR003819">
    <property type="entry name" value="TauD/TfdA-like"/>
</dbReference>
<dbReference type="SUPFAM" id="SSF51197">
    <property type="entry name" value="Clavaminate synthase-like"/>
    <property type="match status" value="1"/>
</dbReference>
<keyword evidence="5" id="KW-1185">Reference proteome</keyword>
<dbReference type="GeneID" id="70179364"/>
<dbReference type="Proteomes" id="UP000756346">
    <property type="component" value="Unassembled WGS sequence"/>
</dbReference>
<dbReference type="Gene3D" id="3.60.130.10">
    <property type="entry name" value="Clavaminate synthase-like"/>
    <property type="match status" value="1"/>
</dbReference>
<feature type="compositionally biased region" description="Basic and acidic residues" evidence="2">
    <location>
        <begin position="349"/>
        <end position="365"/>
    </location>
</feature>
<reference evidence="4" key="1">
    <citation type="journal article" date="2021" name="Nat. Commun.">
        <title>Genetic determinants of endophytism in the Arabidopsis root mycobiome.</title>
        <authorList>
            <person name="Mesny F."/>
            <person name="Miyauchi S."/>
            <person name="Thiergart T."/>
            <person name="Pickel B."/>
            <person name="Atanasova L."/>
            <person name="Karlsson M."/>
            <person name="Huettel B."/>
            <person name="Barry K.W."/>
            <person name="Haridas S."/>
            <person name="Chen C."/>
            <person name="Bauer D."/>
            <person name="Andreopoulos W."/>
            <person name="Pangilinan J."/>
            <person name="LaButti K."/>
            <person name="Riley R."/>
            <person name="Lipzen A."/>
            <person name="Clum A."/>
            <person name="Drula E."/>
            <person name="Henrissat B."/>
            <person name="Kohler A."/>
            <person name="Grigoriev I.V."/>
            <person name="Martin F.M."/>
            <person name="Hacquard S."/>
        </authorList>
    </citation>
    <scope>NUCLEOTIDE SEQUENCE</scope>
    <source>
        <strain evidence="4">MPI-CAGE-CH-0230</strain>
    </source>
</reference>
<dbReference type="OrthoDB" id="272271at2759"/>
<feature type="region of interest" description="Disordered" evidence="2">
    <location>
        <begin position="347"/>
        <end position="375"/>
    </location>
</feature>
<evidence type="ECO:0000313" key="4">
    <source>
        <dbReference type="EMBL" id="KAH7032637.1"/>
    </source>
</evidence>
<keyword evidence="1" id="KW-0560">Oxidoreductase</keyword>
<proteinExistence type="predicted"/>
<dbReference type="PANTHER" id="PTHR10696">
    <property type="entry name" value="GAMMA-BUTYROBETAINE HYDROXYLASE-RELATED"/>
    <property type="match status" value="1"/>
</dbReference>
<evidence type="ECO:0000256" key="2">
    <source>
        <dbReference type="SAM" id="MobiDB-lite"/>
    </source>
</evidence>